<keyword evidence="2" id="KW-1003">Cell membrane</keyword>
<protein>
    <submittedName>
        <fullName evidence="7">YbhN family protein</fullName>
    </submittedName>
</protein>
<comment type="subcellular location">
    <subcellularLocation>
        <location evidence="1">Cell membrane</location>
        <topology evidence="1">Multi-pass membrane protein</topology>
    </subcellularLocation>
</comment>
<dbReference type="RefSeq" id="WP_255923895.1">
    <property type="nucleotide sequence ID" value="NZ_JANFNG010000042.1"/>
</dbReference>
<feature type="transmembrane region" description="Helical" evidence="6">
    <location>
        <begin position="12"/>
        <end position="30"/>
    </location>
</feature>
<evidence type="ECO:0000256" key="2">
    <source>
        <dbReference type="ARBA" id="ARBA00022475"/>
    </source>
</evidence>
<evidence type="ECO:0000256" key="5">
    <source>
        <dbReference type="ARBA" id="ARBA00023136"/>
    </source>
</evidence>
<dbReference type="PANTHER" id="PTHR39087">
    <property type="entry name" value="UPF0104 MEMBRANE PROTEIN MJ1595"/>
    <property type="match status" value="1"/>
</dbReference>
<gene>
    <name evidence="7" type="ORF">NGB36_30655</name>
</gene>
<evidence type="ECO:0000256" key="4">
    <source>
        <dbReference type="ARBA" id="ARBA00022989"/>
    </source>
</evidence>
<keyword evidence="5 6" id="KW-0472">Membrane</keyword>
<comment type="caution">
    <text evidence="7">The sequence shown here is derived from an EMBL/GenBank/DDBJ whole genome shotgun (WGS) entry which is preliminary data.</text>
</comment>
<dbReference type="EMBL" id="JANFNG010000042">
    <property type="protein sequence ID" value="MCQ4084814.1"/>
    <property type="molecule type" value="Genomic_DNA"/>
</dbReference>
<evidence type="ECO:0000256" key="6">
    <source>
        <dbReference type="SAM" id="Phobius"/>
    </source>
</evidence>
<feature type="transmembrane region" description="Helical" evidence="6">
    <location>
        <begin position="276"/>
        <end position="295"/>
    </location>
</feature>
<evidence type="ECO:0000313" key="8">
    <source>
        <dbReference type="Proteomes" id="UP001057702"/>
    </source>
</evidence>
<accession>A0ABT1Q4G5</accession>
<proteinExistence type="predicted"/>
<feature type="transmembrane region" description="Helical" evidence="6">
    <location>
        <begin position="235"/>
        <end position="256"/>
    </location>
</feature>
<dbReference type="InterPro" id="IPR022791">
    <property type="entry name" value="L-PG_synthase/AglD"/>
</dbReference>
<dbReference type="Proteomes" id="UP001057702">
    <property type="component" value="Unassembled WGS sequence"/>
</dbReference>
<evidence type="ECO:0000256" key="1">
    <source>
        <dbReference type="ARBA" id="ARBA00004651"/>
    </source>
</evidence>
<organism evidence="7 8">
    <name type="scientific">Streptomyces humicola</name>
    <dbReference type="NCBI Taxonomy" id="2953240"/>
    <lineage>
        <taxon>Bacteria</taxon>
        <taxon>Bacillati</taxon>
        <taxon>Actinomycetota</taxon>
        <taxon>Actinomycetes</taxon>
        <taxon>Kitasatosporales</taxon>
        <taxon>Streptomycetaceae</taxon>
        <taxon>Streptomyces</taxon>
    </lineage>
</organism>
<evidence type="ECO:0000313" key="7">
    <source>
        <dbReference type="EMBL" id="MCQ4084814.1"/>
    </source>
</evidence>
<feature type="transmembrane region" description="Helical" evidence="6">
    <location>
        <begin position="158"/>
        <end position="179"/>
    </location>
</feature>
<feature type="transmembrane region" description="Helical" evidence="6">
    <location>
        <begin position="88"/>
        <end position="111"/>
    </location>
</feature>
<reference evidence="7" key="1">
    <citation type="submission" date="2022-06" db="EMBL/GenBank/DDBJ databases">
        <title>Draft genome sequence of Streptomyces sp. RB6PN25 isolated from peat swamp forest in Thailand.</title>
        <authorList>
            <person name="Duangmal K."/>
            <person name="Klaysubun C."/>
        </authorList>
    </citation>
    <scope>NUCLEOTIDE SEQUENCE</scope>
    <source>
        <strain evidence="7">RB6PN25</strain>
    </source>
</reference>
<feature type="transmembrane region" description="Helical" evidence="6">
    <location>
        <begin position="123"/>
        <end position="152"/>
    </location>
</feature>
<keyword evidence="4 6" id="KW-1133">Transmembrane helix</keyword>
<keyword evidence="8" id="KW-1185">Reference proteome</keyword>
<name>A0ABT1Q4G5_9ACTN</name>
<dbReference type="PANTHER" id="PTHR39087:SF2">
    <property type="entry name" value="UPF0104 MEMBRANE PROTEIN MJ1595"/>
    <property type="match status" value="1"/>
</dbReference>
<dbReference type="NCBIfam" id="TIGR00374">
    <property type="entry name" value="flippase-like domain"/>
    <property type="match status" value="1"/>
</dbReference>
<evidence type="ECO:0000256" key="3">
    <source>
        <dbReference type="ARBA" id="ARBA00022692"/>
    </source>
</evidence>
<sequence>MEERTFGRRPGWGWWLAAVVLVAGAVLLAVSHRHELAAALGLLARVRPDRLVVPALCEAGSLVCFAAVQRRLLRAGGAAFGLRFMTCLAVAANAVAGALSGGAAFSAAWLYRQLRRREVRQTLAAAVLVVAGVLSAVSLGLLLVLGALAAGLGGPGAVLRPLIGLLVLALAAGLAVLVLSRFEGFRDGMWQVWTWAGQRSRRLDQAEEALTRLMQEARALQPGLHRWLHPFGLALLNWVLDAACLAASLWALGIGVPWRGLLLAYGLTQIPGSLRLTPGSIGIVETGLAALLVFYGLRADQAIAATLLYRIFSYWLLQPLGWATWLAVTLHAGRAPVAQGRGSR</sequence>
<keyword evidence="3 6" id="KW-0812">Transmembrane</keyword>
<dbReference type="Pfam" id="PF03706">
    <property type="entry name" value="LPG_synthase_TM"/>
    <property type="match status" value="1"/>
</dbReference>
<feature type="transmembrane region" description="Helical" evidence="6">
    <location>
        <begin position="307"/>
        <end position="328"/>
    </location>
</feature>